<sequence length="181" mass="20787">MPRRFLTFVFQRPAPKKAKTQTHLEKFFAGYPRFNYNPTAPVSAQYDALCRMYNWPKSERGAFKSGSSPRDIAYAGYQLAMAQTFRDVFGDDVNDLGNWQSLCRVLELDVIPRTLWECQAAVRNVHINLVDLVDWAGNGAPVQKFDSLEELAAYTRMTRKFFPQGRAEESGLLVYLLRHVL</sequence>
<proteinExistence type="predicted"/>
<organism evidence="1 2">
    <name type="scientific">Mycena metata</name>
    <dbReference type="NCBI Taxonomy" id="1033252"/>
    <lineage>
        <taxon>Eukaryota</taxon>
        <taxon>Fungi</taxon>
        <taxon>Dikarya</taxon>
        <taxon>Basidiomycota</taxon>
        <taxon>Agaricomycotina</taxon>
        <taxon>Agaricomycetes</taxon>
        <taxon>Agaricomycetidae</taxon>
        <taxon>Agaricales</taxon>
        <taxon>Marasmiineae</taxon>
        <taxon>Mycenaceae</taxon>
        <taxon>Mycena</taxon>
    </lineage>
</organism>
<evidence type="ECO:0000313" key="2">
    <source>
        <dbReference type="Proteomes" id="UP001215598"/>
    </source>
</evidence>
<keyword evidence="2" id="KW-1185">Reference proteome</keyword>
<dbReference type="PANTHER" id="PTHR38846">
    <property type="entry name" value="C3H1-TYPE DOMAIN-CONTAINING PROTEIN"/>
    <property type="match status" value="1"/>
</dbReference>
<dbReference type="PANTHER" id="PTHR38846:SF1">
    <property type="entry name" value="C3H1-TYPE DOMAIN-CONTAINING PROTEIN"/>
    <property type="match status" value="1"/>
</dbReference>
<gene>
    <name evidence="1" type="ORF">B0H16DRAFT_1327103</name>
</gene>
<dbReference type="EMBL" id="JARKIB010000126">
    <property type="protein sequence ID" value="KAJ7735508.1"/>
    <property type="molecule type" value="Genomic_DNA"/>
</dbReference>
<reference evidence="1" key="1">
    <citation type="submission" date="2023-03" db="EMBL/GenBank/DDBJ databases">
        <title>Massive genome expansion in bonnet fungi (Mycena s.s.) driven by repeated elements and novel gene families across ecological guilds.</title>
        <authorList>
            <consortium name="Lawrence Berkeley National Laboratory"/>
            <person name="Harder C.B."/>
            <person name="Miyauchi S."/>
            <person name="Viragh M."/>
            <person name="Kuo A."/>
            <person name="Thoen E."/>
            <person name="Andreopoulos B."/>
            <person name="Lu D."/>
            <person name="Skrede I."/>
            <person name="Drula E."/>
            <person name="Henrissat B."/>
            <person name="Morin E."/>
            <person name="Kohler A."/>
            <person name="Barry K."/>
            <person name="LaButti K."/>
            <person name="Morin E."/>
            <person name="Salamov A."/>
            <person name="Lipzen A."/>
            <person name="Mereny Z."/>
            <person name="Hegedus B."/>
            <person name="Baldrian P."/>
            <person name="Stursova M."/>
            <person name="Weitz H."/>
            <person name="Taylor A."/>
            <person name="Grigoriev I.V."/>
            <person name="Nagy L.G."/>
            <person name="Martin F."/>
            <person name="Kauserud H."/>
        </authorList>
    </citation>
    <scope>NUCLEOTIDE SEQUENCE</scope>
    <source>
        <strain evidence="1">CBHHK182m</strain>
    </source>
</reference>
<dbReference type="Proteomes" id="UP001215598">
    <property type="component" value="Unassembled WGS sequence"/>
</dbReference>
<protein>
    <submittedName>
        <fullName evidence="1">Uncharacterized protein</fullName>
    </submittedName>
</protein>
<evidence type="ECO:0000313" key="1">
    <source>
        <dbReference type="EMBL" id="KAJ7735508.1"/>
    </source>
</evidence>
<dbReference type="AlphaFoldDB" id="A0AAD7MXT9"/>
<accession>A0AAD7MXT9</accession>
<comment type="caution">
    <text evidence="1">The sequence shown here is derived from an EMBL/GenBank/DDBJ whole genome shotgun (WGS) entry which is preliminary data.</text>
</comment>
<name>A0AAD7MXT9_9AGAR</name>